<accession>A0AAV0CZL3</accession>
<evidence type="ECO:0000259" key="2">
    <source>
        <dbReference type="PROSITE" id="PS50011"/>
    </source>
</evidence>
<dbReference type="EMBL" id="CAMAPF010000056">
    <property type="protein sequence ID" value="CAH9086398.1"/>
    <property type="molecule type" value="Genomic_DNA"/>
</dbReference>
<sequence>MLVFEIYLSLLKVQEPRNLLTQRQGAKGMEQPESVVSGQHVGVESNGMKRSCDDTAESSNEKRQLISGSVLNSDEEEIRQFIEKLKKVDVHMYVFRREKFKCPLVHDMLTRSLQSSFDKTEKMGNPIEGIDLGSVKHFSYDKVIDIIGGFSEKNYVKDVLFARLYRGKINERSGPQDVIVKKWNFYFPLDRWIEANPTYFAWLLEFMLDPHFSSHPNIAKLIGFSCDKTFALVYDVNLKHTLWDLIPLRTFSWKARMKVAKQVVETLEFFHQRRIAFCTFAAPNISVDEDYNIKLFEFGRSAMVANEDRICIGAYNYFSPEARYMVIERKWCFTTDVYTLGLLLLELLMAKCVEKKTALGFADWVAKAYLTGKGYKSYDCKVVRQQNFLFHLGTKCCNKDPMARPNMDEILKEFTEFLAQFNETKS</sequence>
<name>A0AAV0CZL3_9ASTE</name>
<dbReference type="Proteomes" id="UP001152523">
    <property type="component" value="Unassembled WGS sequence"/>
</dbReference>
<dbReference type="PANTHER" id="PTHR45621">
    <property type="entry name" value="OS01G0588500 PROTEIN-RELATED"/>
    <property type="match status" value="1"/>
</dbReference>
<comment type="caution">
    <text evidence="3">The sequence shown here is derived from an EMBL/GenBank/DDBJ whole genome shotgun (WGS) entry which is preliminary data.</text>
</comment>
<dbReference type="Gene3D" id="3.30.200.20">
    <property type="entry name" value="Phosphorylase Kinase, domain 1"/>
    <property type="match status" value="1"/>
</dbReference>
<dbReference type="GO" id="GO:0005524">
    <property type="term" value="F:ATP binding"/>
    <property type="evidence" value="ECO:0007669"/>
    <property type="project" value="InterPro"/>
</dbReference>
<dbReference type="InterPro" id="IPR050823">
    <property type="entry name" value="Plant_Ser_Thr_Prot_Kinase"/>
</dbReference>
<evidence type="ECO:0000313" key="5">
    <source>
        <dbReference type="Proteomes" id="UP001152523"/>
    </source>
</evidence>
<protein>
    <recommendedName>
        <fullName evidence="2">Protein kinase domain-containing protein</fullName>
    </recommendedName>
</protein>
<feature type="domain" description="Protein kinase" evidence="2">
    <location>
        <begin position="150"/>
        <end position="418"/>
    </location>
</feature>
<dbReference type="EMBL" id="CAMAPF010001039">
    <property type="protein sequence ID" value="CAH9142276.1"/>
    <property type="molecule type" value="Genomic_DNA"/>
</dbReference>
<dbReference type="AlphaFoldDB" id="A0AAV0CZL3"/>
<reference evidence="3" key="1">
    <citation type="submission" date="2022-07" db="EMBL/GenBank/DDBJ databases">
        <authorList>
            <person name="Macas J."/>
            <person name="Novak P."/>
            <person name="Neumann P."/>
        </authorList>
    </citation>
    <scope>NUCLEOTIDE SEQUENCE</scope>
</reference>
<evidence type="ECO:0000313" key="3">
    <source>
        <dbReference type="EMBL" id="CAH9086394.1"/>
    </source>
</evidence>
<proteinExistence type="predicted"/>
<dbReference type="GO" id="GO:0004672">
    <property type="term" value="F:protein kinase activity"/>
    <property type="evidence" value="ECO:0007669"/>
    <property type="project" value="InterPro"/>
</dbReference>
<dbReference type="EMBL" id="CAMAPF010000056">
    <property type="protein sequence ID" value="CAH9086394.1"/>
    <property type="molecule type" value="Genomic_DNA"/>
</dbReference>
<evidence type="ECO:0000313" key="4">
    <source>
        <dbReference type="EMBL" id="CAH9142276.1"/>
    </source>
</evidence>
<feature type="region of interest" description="Disordered" evidence="1">
    <location>
        <begin position="44"/>
        <end position="64"/>
    </location>
</feature>
<dbReference type="Gene3D" id="1.10.510.10">
    <property type="entry name" value="Transferase(Phosphotransferase) domain 1"/>
    <property type="match status" value="1"/>
</dbReference>
<dbReference type="PROSITE" id="PS50011">
    <property type="entry name" value="PROTEIN_KINASE_DOM"/>
    <property type="match status" value="1"/>
</dbReference>
<dbReference type="SMART" id="SM00220">
    <property type="entry name" value="S_TKc"/>
    <property type="match status" value="1"/>
</dbReference>
<evidence type="ECO:0000256" key="1">
    <source>
        <dbReference type="SAM" id="MobiDB-lite"/>
    </source>
</evidence>
<keyword evidence="5" id="KW-1185">Reference proteome</keyword>
<gene>
    <name evidence="4" type="ORF">CEPIT_LOCUS39781</name>
    <name evidence="3" type="ORF">CEPIT_LOCUS9780</name>
</gene>
<dbReference type="InterPro" id="IPR000719">
    <property type="entry name" value="Prot_kinase_dom"/>
</dbReference>
<organism evidence="3 5">
    <name type="scientific">Cuscuta epithymum</name>
    <dbReference type="NCBI Taxonomy" id="186058"/>
    <lineage>
        <taxon>Eukaryota</taxon>
        <taxon>Viridiplantae</taxon>
        <taxon>Streptophyta</taxon>
        <taxon>Embryophyta</taxon>
        <taxon>Tracheophyta</taxon>
        <taxon>Spermatophyta</taxon>
        <taxon>Magnoliopsida</taxon>
        <taxon>eudicotyledons</taxon>
        <taxon>Gunneridae</taxon>
        <taxon>Pentapetalae</taxon>
        <taxon>asterids</taxon>
        <taxon>lamiids</taxon>
        <taxon>Solanales</taxon>
        <taxon>Convolvulaceae</taxon>
        <taxon>Cuscuteae</taxon>
        <taxon>Cuscuta</taxon>
        <taxon>Cuscuta subgen. Cuscuta</taxon>
    </lineage>
</organism>
<dbReference type="Pfam" id="PF00069">
    <property type="entry name" value="Pkinase"/>
    <property type="match status" value="1"/>
</dbReference>
<dbReference type="InterPro" id="IPR011009">
    <property type="entry name" value="Kinase-like_dom_sf"/>
</dbReference>
<dbReference type="SUPFAM" id="SSF56112">
    <property type="entry name" value="Protein kinase-like (PK-like)"/>
    <property type="match status" value="1"/>
</dbReference>